<dbReference type="AlphaFoldDB" id="A0A6C0J8T2"/>
<keyword evidence="1" id="KW-0812">Transmembrane</keyword>
<proteinExistence type="predicted"/>
<feature type="transmembrane region" description="Helical" evidence="1">
    <location>
        <begin position="6"/>
        <end position="28"/>
    </location>
</feature>
<accession>A0A6C0J8T2</accession>
<organism evidence="2">
    <name type="scientific">viral metagenome</name>
    <dbReference type="NCBI Taxonomy" id="1070528"/>
    <lineage>
        <taxon>unclassified sequences</taxon>
        <taxon>metagenomes</taxon>
        <taxon>organismal metagenomes</taxon>
    </lineage>
</organism>
<sequence>MKIIQLIILLIVVIAVGYIIGLNIVNVVDKRLANISINIPKQDLVLNVNNEHREPIIESFSDHTYLNELHEADLKPIEMGRTDPTCYYNHTHKETHNCNYGATNFGDPQIMSDVDRNVFKYNFDYNKCTLQDYVNWLYLFVKTPHELPYNHVVNLKKLLNNKKITRIPKINYQLNAGNYFNKIHNLGVDGYKSKISLNGFNINKYSGNNFYKV</sequence>
<reference evidence="2" key="1">
    <citation type="journal article" date="2020" name="Nature">
        <title>Giant virus diversity and host interactions through global metagenomics.</title>
        <authorList>
            <person name="Schulz F."/>
            <person name="Roux S."/>
            <person name="Paez-Espino D."/>
            <person name="Jungbluth S."/>
            <person name="Walsh D.A."/>
            <person name="Denef V.J."/>
            <person name="McMahon K.D."/>
            <person name="Konstantinidis K.T."/>
            <person name="Eloe-Fadrosh E.A."/>
            <person name="Kyrpides N.C."/>
            <person name="Woyke T."/>
        </authorList>
    </citation>
    <scope>NUCLEOTIDE SEQUENCE</scope>
    <source>
        <strain evidence="2">GVMAG-M-3300025874-2</strain>
    </source>
</reference>
<evidence type="ECO:0000313" key="2">
    <source>
        <dbReference type="EMBL" id="QHU01673.1"/>
    </source>
</evidence>
<keyword evidence="1" id="KW-0472">Membrane</keyword>
<keyword evidence="1" id="KW-1133">Transmembrane helix</keyword>
<name>A0A6C0J8T2_9ZZZZ</name>
<dbReference type="EMBL" id="MN740346">
    <property type="protein sequence ID" value="QHU01673.1"/>
    <property type="molecule type" value="Genomic_DNA"/>
</dbReference>
<evidence type="ECO:0000256" key="1">
    <source>
        <dbReference type="SAM" id="Phobius"/>
    </source>
</evidence>
<protein>
    <submittedName>
        <fullName evidence="2">Uncharacterized protein</fullName>
    </submittedName>
</protein>